<organism evidence="2">
    <name type="scientific">Cupriavidus taiwanensis</name>
    <dbReference type="NCBI Taxonomy" id="164546"/>
    <lineage>
        <taxon>Bacteria</taxon>
        <taxon>Pseudomonadati</taxon>
        <taxon>Pseudomonadota</taxon>
        <taxon>Betaproteobacteria</taxon>
        <taxon>Burkholderiales</taxon>
        <taxon>Burkholderiaceae</taxon>
        <taxon>Cupriavidus</taxon>
    </lineage>
</organism>
<evidence type="ECO:0000256" key="1">
    <source>
        <dbReference type="SAM" id="MobiDB-lite"/>
    </source>
</evidence>
<feature type="region of interest" description="Disordered" evidence="1">
    <location>
        <begin position="42"/>
        <end position="74"/>
    </location>
</feature>
<reference evidence="2" key="1">
    <citation type="submission" date="2018-01" db="EMBL/GenBank/DDBJ databases">
        <authorList>
            <person name="Clerissi C."/>
        </authorList>
    </citation>
    <scope>NUCLEOTIDE SEQUENCE [LARGE SCALE GENOMIC DNA]</scope>
    <source>
        <strain evidence="2">Cupriavidus taiwanensis STM 6021</strain>
    </source>
</reference>
<dbReference type="EMBL" id="OGUU01000008">
    <property type="protein sequence ID" value="SPC08908.1"/>
    <property type="molecule type" value="Genomic_DNA"/>
</dbReference>
<sequence length="131" mass="14443">MLAPASLVAARNGWPGPAFFFRGHDGKAFDYTRGRCDRTSKDCGFRQDRGGGSGPGAPSAHWQPEPVLPREQRRKKTQAFELGFESTKGGGWRRHLEIDGGLRAVRRAWPEASLSHSGALSAPSFNDWNYT</sequence>
<accession>A0A7Z7NK45</accession>
<dbReference type="Proteomes" id="UP000257139">
    <property type="component" value="Chromosome CBM2594_a"/>
</dbReference>
<name>A0A7Z7NK45_9BURK</name>
<protein>
    <submittedName>
        <fullName evidence="2">Uncharacterized protein</fullName>
    </submittedName>
</protein>
<evidence type="ECO:0000313" key="2">
    <source>
        <dbReference type="EMBL" id="SPC08908.1"/>
    </source>
</evidence>
<gene>
    <name evidence="2" type="ORF">CBM2594_A40231</name>
</gene>
<dbReference type="AlphaFoldDB" id="A0A7Z7NK45"/>
<comment type="caution">
    <text evidence="2">The sequence shown here is derived from an EMBL/GenBank/DDBJ whole genome shotgun (WGS) entry which is preliminary data.</text>
</comment>
<proteinExistence type="predicted"/>